<dbReference type="OrthoDB" id="9815750at2"/>
<dbReference type="PROSITE" id="PS50109">
    <property type="entry name" value="HIS_KIN"/>
    <property type="match status" value="1"/>
</dbReference>
<dbReference type="InterPro" id="IPR003661">
    <property type="entry name" value="HisK_dim/P_dom"/>
</dbReference>
<dbReference type="SUPFAM" id="SSF47384">
    <property type="entry name" value="Homodimeric domain of signal transducing histidine kinase"/>
    <property type="match status" value="1"/>
</dbReference>
<dbReference type="Proteomes" id="UP000441354">
    <property type="component" value="Unassembled WGS sequence"/>
</dbReference>
<dbReference type="InterPro" id="IPR004358">
    <property type="entry name" value="Sig_transdc_His_kin-like_C"/>
</dbReference>
<keyword evidence="4" id="KW-0808">Transferase</keyword>
<keyword evidence="8" id="KW-0902">Two-component regulatory system</keyword>
<accession>A0A7V7RJ65</accession>
<dbReference type="GO" id="GO:0005524">
    <property type="term" value="F:ATP binding"/>
    <property type="evidence" value="ECO:0007669"/>
    <property type="project" value="UniProtKB-KW"/>
</dbReference>
<dbReference type="InterPro" id="IPR003594">
    <property type="entry name" value="HATPase_dom"/>
</dbReference>
<dbReference type="PANTHER" id="PTHR43065:SF10">
    <property type="entry name" value="PEROXIDE STRESS-ACTIVATED HISTIDINE KINASE MAK3"/>
    <property type="match status" value="1"/>
</dbReference>
<evidence type="ECO:0000256" key="9">
    <source>
        <dbReference type="SAM" id="Coils"/>
    </source>
</evidence>
<dbReference type="SUPFAM" id="SSF55874">
    <property type="entry name" value="ATPase domain of HSP90 chaperone/DNA topoisomerase II/histidine kinase"/>
    <property type="match status" value="1"/>
</dbReference>
<reference evidence="11 12" key="1">
    <citation type="journal article" date="2014" name="Arch. Microbiol.">
        <title>Bacillus mesophilum sp. nov., strain IITR-54T, a novel 4-chlorobiphenyl dechlorinating bacterium.</title>
        <authorList>
            <person name="Manickam N."/>
            <person name="Singh N.K."/>
            <person name="Bajaj A."/>
            <person name="Kumar R.M."/>
            <person name="Kaur G."/>
            <person name="Kaur N."/>
            <person name="Bala M."/>
            <person name="Kumar A."/>
            <person name="Mayilraj S."/>
        </authorList>
    </citation>
    <scope>NUCLEOTIDE SEQUENCE [LARGE SCALE GENOMIC DNA]</scope>
    <source>
        <strain evidence="11 12">IITR-54</strain>
    </source>
</reference>
<evidence type="ECO:0000313" key="12">
    <source>
        <dbReference type="Proteomes" id="UP000441354"/>
    </source>
</evidence>
<protein>
    <recommendedName>
        <fullName evidence="2">histidine kinase</fullName>
        <ecNumber evidence="2">2.7.13.3</ecNumber>
    </recommendedName>
</protein>
<gene>
    <name evidence="11" type="ORF">F7732_18665</name>
</gene>
<dbReference type="Gene3D" id="3.30.565.10">
    <property type="entry name" value="Histidine kinase-like ATPase, C-terminal domain"/>
    <property type="match status" value="1"/>
</dbReference>
<dbReference type="RefSeq" id="WP_151575597.1">
    <property type="nucleotide sequence ID" value="NZ_WBOT01000007.1"/>
</dbReference>
<comment type="caution">
    <text evidence="11">The sequence shown here is derived from an EMBL/GenBank/DDBJ whole genome shotgun (WGS) entry which is preliminary data.</text>
</comment>
<name>A0A7V7RJ65_9BACI</name>
<keyword evidence="3" id="KW-0597">Phosphoprotein</keyword>
<evidence type="ECO:0000256" key="7">
    <source>
        <dbReference type="ARBA" id="ARBA00022840"/>
    </source>
</evidence>
<dbReference type="CDD" id="cd00082">
    <property type="entry name" value="HisKA"/>
    <property type="match status" value="1"/>
</dbReference>
<dbReference type="EC" id="2.7.13.3" evidence="2"/>
<dbReference type="Pfam" id="PF02518">
    <property type="entry name" value="HATPase_c"/>
    <property type="match status" value="1"/>
</dbReference>
<keyword evidence="9" id="KW-0175">Coiled coil</keyword>
<evidence type="ECO:0000256" key="2">
    <source>
        <dbReference type="ARBA" id="ARBA00012438"/>
    </source>
</evidence>
<dbReference type="GO" id="GO:0000155">
    <property type="term" value="F:phosphorelay sensor kinase activity"/>
    <property type="evidence" value="ECO:0007669"/>
    <property type="project" value="InterPro"/>
</dbReference>
<dbReference type="InterPro" id="IPR036097">
    <property type="entry name" value="HisK_dim/P_sf"/>
</dbReference>
<dbReference type="SMART" id="SM00388">
    <property type="entry name" value="HisKA"/>
    <property type="match status" value="1"/>
</dbReference>
<keyword evidence="7" id="KW-0067">ATP-binding</keyword>
<keyword evidence="5" id="KW-0547">Nucleotide-binding</keyword>
<dbReference type="InterPro" id="IPR005467">
    <property type="entry name" value="His_kinase_dom"/>
</dbReference>
<dbReference type="AlphaFoldDB" id="A0A7V7RJ65"/>
<proteinExistence type="predicted"/>
<keyword evidence="12" id="KW-1185">Reference proteome</keyword>
<evidence type="ECO:0000256" key="1">
    <source>
        <dbReference type="ARBA" id="ARBA00000085"/>
    </source>
</evidence>
<sequence length="368" mass="41922">MSVAKNYIESVPFPYFIMDEQLKILGVSDEVFQHFPQASNFMDLVDYGSIKKVEKFMKSNVGQTKIEINMLTKHQPITLFDVYIQWDSEKKLNVFCIEKQEFVHQVQSFVTKLEKQLNNENLTIAEKQDELEHSLKRVQQLLMQHDNLSNIGKLVSHIADELKKPLTSIRGFLQLLKPHLSSIGKEHYANIALDEINQANNLIYQYLNTTKPSTPNKTQSNLQKMITEVVQLTNAESKKIHCEVKYVKEHILPAVNVDVKQMKQVFLNILRNGMEAIQNSKNRNNGQIFIRTDLTDDAIKISFEDNGIGMTQVTIANLFTPFFTMKEKGTGIGLAVSLHIINMHGGTIEVKSEAGIGSQFTIILPIDM</sequence>
<feature type="coiled-coil region" evidence="9">
    <location>
        <begin position="110"/>
        <end position="144"/>
    </location>
</feature>
<dbReference type="Gene3D" id="1.10.287.130">
    <property type="match status" value="1"/>
</dbReference>
<dbReference type="PRINTS" id="PR00344">
    <property type="entry name" value="BCTRLSENSOR"/>
</dbReference>
<dbReference type="Pfam" id="PF00512">
    <property type="entry name" value="HisKA"/>
    <property type="match status" value="1"/>
</dbReference>
<evidence type="ECO:0000256" key="4">
    <source>
        <dbReference type="ARBA" id="ARBA00022679"/>
    </source>
</evidence>
<evidence type="ECO:0000313" key="11">
    <source>
        <dbReference type="EMBL" id="KAB2330669.1"/>
    </source>
</evidence>
<evidence type="ECO:0000256" key="3">
    <source>
        <dbReference type="ARBA" id="ARBA00022553"/>
    </source>
</evidence>
<keyword evidence="6" id="KW-0418">Kinase</keyword>
<evidence type="ECO:0000256" key="6">
    <source>
        <dbReference type="ARBA" id="ARBA00022777"/>
    </source>
</evidence>
<feature type="domain" description="Histidine kinase" evidence="10">
    <location>
        <begin position="157"/>
        <end position="368"/>
    </location>
</feature>
<dbReference type="EMBL" id="WBOT01000007">
    <property type="protein sequence ID" value="KAB2330669.1"/>
    <property type="molecule type" value="Genomic_DNA"/>
</dbReference>
<dbReference type="InterPro" id="IPR036890">
    <property type="entry name" value="HATPase_C_sf"/>
</dbReference>
<dbReference type="SMART" id="SM00387">
    <property type="entry name" value="HATPase_c"/>
    <property type="match status" value="1"/>
</dbReference>
<organism evidence="11 12">
    <name type="scientific">Bacillus mesophilum</name>
    <dbReference type="NCBI Taxonomy" id="1071718"/>
    <lineage>
        <taxon>Bacteria</taxon>
        <taxon>Bacillati</taxon>
        <taxon>Bacillota</taxon>
        <taxon>Bacilli</taxon>
        <taxon>Bacillales</taxon>
        <taxon>Bacillaceae</taxon>
        <taxon>Bacillus</taxon>
    </lineage>
</organism>
<evidence type="ECO:0000256" key="5">
    <source>
        <dbReference type="ARBA" id="ARBA00022741"/>
    </source>
</evidence>
<dbReference type="PANTHER" id="PTHR43065">
    <property type="entry name" value="SENSOR HISTIDINE KINASE"/>
    <property type="match status" value="1"/>
</dbReference>
<evidence type="ECO:0000259" key="10">
    <source>
        <dbReference type="PROSITE" id="PS50109"/>
    </source>
</evidence>
<comment type="catalytic activity">
    <reaction evidence="1">
        <text>ATP + protein L-histidine = ADP + protein N-phospho-L-histidine.</text>
        <dbReference type="EC" id="2.7.13.3"/>
    </reaction>
</comment>
<evidence type="ECO:0000256" key="8">
    <source>
        <dbReference type="ARBA" id="ARBA00023012"/>
    </source>
</evidence>